<evidence type="ECO:0000313" key="3">
    <source>
        <dbReference type="Proteomes" id="UP001596310"/>
    </source>
</evidence>
<accession>A0ABW1UK79</accession>
<keyword evidence="3" id="KW-1185">Reference proteome</keyword>
<evidence type="ECO:0000313" key="2">
    <source>
        <dbReference type="EMBL" id="MFC6314058.1"/>
    </source>
</evidence>
<comment type="caution">
    <text evidence="2">The sequence shown here is derived from an EMBL/GenBank/DDBJ whole genome shotgun (WGS) entry which is preliminary data.</text>
</comment>
<sequence length="80" mass="9347">MSLFKPKHQLRHQGDEILRAELDQVQDQLQRLQKAANQGLEDPIQFVDSIKLQQAKFNLLYQEARYRGTKAKTLRSVVAR</sequence>
<reference evidence="3" key="1">
    <citation type="journal article" date="2019" name="Int. J. Syst. Evol. Microbiol.">
        <title>The Global Catalogue of Microorganisms (GCM) 10K type strain sequencing project: providing services to taxonomists for standard genome sequencing and annotation.</title>
        <authorList>
            <consortium name="The Broad Institute Genomics Platform"/>
            <consortium name="The Broad Institute Genome Sequencing Center for Infectious Disease"/>
            <person name="Wu L."/>
            <person name="Ma J."/>
        </authorList>
    </citation>
    <scope>NUCLEOTIDE SEQUENCE [LARGE SCALE GENOMIC DNA]</scope>
    <source>
        <strain evidence="3">CCM 8897</strain>
    </source>
</reference>
<gene>
    <name evidence="2" type="ORF">ACFQHW_00540</name>
</gene>
<dbReference type="EMBL" id="JBHSSM010000004">
    <property type="protein sequence ID" value="MFC6314058.1"/>
    <property type="molecule type" value="Genomic_DNA"/>
</dbReference>
<organism evidence="2 3">
    <name type="scientific">Lapidilactobacillus achengensis</name>
    <dbReference type="NCBI Taxonomy" id="2486000"/>
    <lineage>
        <taxon>Bacteria</taxon>
        <taxon>Bacillati</taxon>
        <taxon>Bacillota</taxon>
        <taxon>Bacilli</taxon>
        <taxon>Lactobacillales</taxon>
        <taxon>Lactobacillaceae</taxon>
        <taxon>Lapidilactobacillus</taxon>
    </lineage>
</organism>
<keyword evidence="1" id="KW-0175">Coiled coil</keyword>
<feature type="coiled-coil region" evidence="1">
    <location>
        <begin position="15"/>
        <end position="42"/>
    </location>
</feature>
<evidence type="ECO:0000256" key="1">
    <source>
        <dbReference type="SAM" id="Coils"/>
    </source>
</evidence>
<proteinExistence type="predicted"/>
<protein>
    <submittedName>
        <fullName evidence="2">DUF2508 family protein</fullName>
    </submittedName>
</protein>
<dbReference type="Proteomes" id="UP001596310">
    <property type="component" value="Unassembled WGS sequence"/>
</dbReference>
<dbReference type="RefSeq" id="WP_125598843.1">
    <property type="nucleotide sequence ID" value="NZ_JBHSSM010000004.1"/>
</dbReference>
<dbReference type="InterPro" id="IPR019644">
    <property type="entry name" value="DUF2508"/>
</dbReference>
<dbReference type="Pfam" id="PF10704">
    <property type="entry name" value="DUF2508"/>
    <property type="match status" value="1"/>
</dbReference>
<name>A0ABW1UK79_9LACO</name>